<feature type="compositionally biased region" description="Acidic residues" evidence="1">
    <location>
        <begin position="184"/>
        <end position="212"/>
    </location>
</feature>
<protein>
    <submittedName>
        <fullName evidence="4">Transglutaminase-like superfamily protein</fullName>
    </submittedName>
</protein>
<evidence type="ECO:0000256" key="2">
    <source>
        <dbReference type="SAM" id="SignalP"/>
    </source>
</evidence>
<dbReference type="PANTHER" id="PTHR33490:SF3">
    <property type="entry name" value="CONSERVED INTEGRAL MEMBRANE PROTEIN"/>
    <property type="match status" value="1"/>
</dbReference>
<dbReference type="Proteomes" id="UP000323917">
    <property type="component" value="Chromosome"/>
</dbReference>
<feature type="domain" description="Transglutaminase-like" evidence="3">
    <location>
        <begin position="220"/>
        <end position="300"/>
    </location>
</feature>
<feature type="region of interest" description="Disordered" evidence="1">
    <location>
        <begin position="176"/>
        <end position="217"/>
    </location>
</feature>
<gene>
    <name evidence="4" type="ORF">Pr1d_17640</name>
</gene>
<dbReference type="Gene3D" id="3.10.620.30">
    <property type="match status" value="1"/>
</dbReference>
<feature type="signal peptide" evidence="2">
    <location>
        <begin position="1"/>
        <end position="26"/>
    </location>
</feature>
<dbReference type="InterPro" id="IPR002931">
    <property type="entry name" value="Transglutaminase-like"/>
</dbReference>
<dbReference type="AlphaFoldDB" id="A0A5B9Q5Y9"/>
<organism evidence="4 5">
    <name type="scientific">Bythopirellula goksoeyrii</name>
    <dbReference type="NCBI Taxonomy" id="1400387"/>
    <lineage>
        <taxon>Bacteria</taxon>
        <taxon>Pseudomonadati</taxon>
        <taxon>Planctomycetota</taxon>
        <taxon>Planctomycetia</taxon>
        <taxon>Pirellulales</taxon>
        <taxon>Lacipirellulaceae</taxon>
        <taxon>Bythopirellula</taxon>
    </lineage>
</organism>
<sequence precursor="true">MIFLARSFPTILTLLVALSTSSIVLAQIKEATDVDPLLNLGQSQVVRYRVGASITAKRGPVQNVVAMVAVPFECAEQDVQIAEEDISPGVDLVDYRLLDGGARQMLINIPYLAGGEEAHAIVTFDVTTSTILPPEEDQTALLVVPERPDRHLKKYLGRSDYIQSTDSKIRKTLRKIFEVKPEEPSDDESSDGETASADDDESTDEVAEETEATPEVLPLTPWQRVEAIYDYVQQNVKYVEGDDKTAVETLTEGSGDCHDISALFVALCRADKVPARLVWVHEHCYPEFCLADEEGNLHWFPSESSGMRAFGEMPTPRVIMQKGDNFRVPERPRERLRYASDYLIGVPVRGSGKPTVKYIREQL</sequence>
<dbReference type="InterPro" id="IPR038765">
    <property type="entry name" value="Papain-like_cys_pep_sf"/>
</dbReference>
<evidence type="ECO:0000313" key="5">
    <source>
        <dbReference type="Proteomes" id="UP000323917"/>
    </source>
</evidence>
<keyword evidence="2" id="KW-0732">Signal</keyword>
<dbReference type="EMBL" id="CP042913">
    <property type="protein sequence ID" value="QEG34484.1"/>
    <property type="molecule type" value="Genomic_DNA"/>
</dbReference>
<dbReference type="SUPFAM" id="SSF54001">
    <property type="entry name" value="Cysteine proteinases"/>
    <property type="match status" value="1"/>
</dbReference>
<keyword evidence="5" id="KW-1185">Reference proteome</keyword>
<feature type="chain" id="PRO_5023131613" evidence="2">
    <location>
        <begin position="27"/>
        <end position="363"/>
    </location>
</feature>
<proteinExistence type="predicted"/>
<dbReference type="Pfam" id="PF01841">
    <property type="entry name" value="Transglut_core"/>
    <property type="match status" value="1"/>
</dbReference>
<dbReference type="RefSeq" id="WP_210417924.1">
    <property type="nucleotide sequence ID" value="NZ_CP042913.1"/>
</dbReference>
<evidence type="ECO:0000313" key="4">
    <source>
        <dbReference type="EMBL" id="QEG34484.1"/>
    </source>
</evidence>
<evidence type="ECO:0000259" key="3">
    <source>
        <dbReference type="Pfam" id="PF01841"/>
    </source>
</evidence>
<dbReference type="PANTHER" id="PTHR33490">
    <property type="entry name" value="BLR5614 PROTEIN-RELATED"/>
    <property type="match status" value="1"/>
</dbReference>
<accession>A0A5B9Q5Y9</accession>
<reference evidence="4 5" key="1">
    <citation type="submission" date="2019-08" db="EMBL/GenBank/DDBJ databases">
        <title>Deep-cultivation of Planctomycetes and their phenomic and genomic characterization uncovers novel biology.</title>
        <authorList>
            <person name="Wiegand S."/>
            <person name="Jogler M."/>
            <person name="Boedeker C."/>
            <person name="Pinto D."/>
            <person name="Vollmers J."/>
            <person name="Rivas-Marin E."/>
            <person name="Kohn T."/>
            <person name="Peeters S.H."/>
            <person name="Heuer A."/>
            <person name="Rast P."/>
            <person name="Oberbeckmann S."/>
            <person name="Bunk B."/>
            <person name="Jeske O."/>
            <person name="Meyerdierks A."/>
            <person name="Storesund J.E."/>
            <person name="Kallscheuer N."/>
            <person name="Luecker S."/>
            <person name="Lage O.M."/>
            <person name="Pohl T."/>
            <person name="Merkel B.J."/>
            <person name="Hornburger P."/>
            <person name="Mueller R.-W."/>
            <person name="Bruemmer F."/>
            <person name="Labrenz M."/>
            <person name="Spormann A.M."/>
            <person name="Op den Camp H."/>
            <person name="Overmann J."/>
            <person name="Amann R."/>
            <person name="Jetten M.S.M."/>
            <person name="Mascher T."/>
            <person name="Medema M.H."/>
            <person name="Devos D.P."/>
            <person name="Kaster A.-K."/>
            <person name="Ovreas L."/>
            <person name="Rohde M."/>
            <person name="Galperin M.Y."/>
            <person name="Jogler C."/>
        </authorList>
    </citation>
    <scope>NUCLEOTIDE SEQUENCE [LARGE SCALE GENOMIC DNA]</scope>
    <source>
        <strain evidence="4 5">Pr1d</strain>
    </source>
</reference>
<dbReference type="KEGG" id="bgok:Pr1d_17640"/>
<name>A0A5B9Q5Y9_9BACT</name>
<evidence type="ECO:0000256" key="1">
    <source>
        <dbReference type="SAM" id="MobiDB-lite"/>
    </source>
</evidence>